<organism evidence="1 2">
    <name type="scientific">Methanosphaera cuniculi</name>
    <dbReference type="NCBI Taxonomy" id="1077256"/>
    <lineage>
        <taxon>Archaea</taxon>
        <taxon>Methanobacteriati</taxon>
        <taxon>Methanobacteriota</taxon>
        <taxon>Methanomada group</taxon>
        <taxon>Methanobacteria</taxon>
        <taxon>Methanobacteriales</taxon>
        <taxon>Methanobacteriaceae</taxon>
        <taxon>Methanosphaera</taxon>
    </lineage>
</organism>
<evidence type="ECO:0000313" key="2">
    <source>
        <dbReference type="Proteomes" id="UP000217528"/>
    </source>
</evidence>
<name>A0A2A2HBE7_9EURY</name>
<dbReference type="Proteomes" id="UP000217528">
    <property type="component" value="Unassembled WGS sequence"/>
</dbReference>
<dbReference type="GO" id="GO:0003824">
    <property type="term" value="F:catalytic activity"/>
    <property type="evidence" value="ECO:0007669"/>
    <property type="project" value="InterPro"/>
</dbReference>
<evidence type="ECO:0000313" key="1">
    <source>
        <dbReference type="EMBL" id="PAV06563.1"/>
    </source>
</evidence>
<dbReference type="AlphaFoldDB" id="A0A2A2HBE7"/>
<dbReference type="RefSeq" id="WP_095609417.1">
    <property type="nucleotide sequence ID" value="NZ_LMVN01000029.1"/>
</dbReference>
<dbReference type="OrthoDB" id="63821at2157"/>
<keyword evidence="2" id="KW-1185">Reference proteome</keyword>
<dbReference type="InterPro" id="IPR058240">
    <property type="entry name" value="rSAM_sf"/>
</dbReference>
<sequence>MQIMADVGGIPGKNCRGFCEYCYFKNVHETKVLGCKNCPPGQIGCSHCTTDTNMKRDYLPPFQVLSSLQNNIFQTQLSSNTMVNITGDGDISCYPQLLELTGSIKQMGLPIHLGYTSGKGFDDVKTVDQLINNNVIETTYTAFATDPELRRRWMHDPTPDVSIDALKRFCESCDVHAASIIIPGVNDGDILHKTCADLESWGAKALILMRFANHHNQGLILNSDPIIPGIEQQNLKDFEQLVRDISKEYNLRVTGTPVCDPDLDTPYALAKDKNKEYLEILTPIKAAATIITSKISAPYIRKILENIGAADYVNVIATNQEIACLITPEDLYEIDLEDVEDTVIIPGRCYVHDLVAEEIFRADGKFRLIHRGPDMLTADGEMSGTLTREDVLKQELIAFEDLIELINYMGVPIIDRN</sequence>
<reference evidence="1 2" key="1">
    <citation type="journal article" date="2017" name="BMC Genomics">
        <title>Genomic analysis of methanogenic archaea reveals a shift towards energy conservation.</title>
        <authorList>
            <person name="Gilmore S.P."/>
            <person name="Henske J.K."/>
            <person name="Sexton J.A."/>
            <person name="Solomon K.V."/>
            <person name="Seppala S."/>
            <person name="Yoo J.I."/>
            <person name="Huyett L.M."/>
            <person name="Pressman A."/>
            <person name="Cogan J.Z."/>
            <person name="Kivenson V."/>
            <person name="Peng X."/>
            <person name="Tan Y."/>
            <person name="Valentine D.L."/>
            <person name="O'Malley M.A."/>
        </authorList>
    </citation>
    <scope>NUCLEOTIDE SEQUENCE [LARGE SCALE GENOMIC DNA]</scope>
    <source>
        <strain evidence="1 2">1R-7</strain>
    </source>
</reference>
<gene>
    <name evidence="1" type="ORF">ASJ82_04940</name>
</gene>
<dbReference type="SFLD" id="SFLDS00029">
    <property type="entry name" value="Radical_SAM"/>
    <property type="match status" value="1"/>
</dbReference>
<proteinExistence type="predicted"/>
<dbReference type="SUPFAM" id="SSF102114">
    <property type="entry name" value="Radical SAM enzymes"/>
    <property type="match status" value="1"/>
</dbReference>
<dbReference type="GO" id="GO:0051536">
    <property type="term" value="F:iron-sulfur cluster binding"/>
    <property type="evidence" value="ECO:0007669"/>
    <property type="project" value="InterPro"/>
</dbReference>
<dbReference type="NCBIfam" id="TIGR03278">
    <property type="entry name" value="methan_mark_10"/>
    <property type="match status" value="1"/>
</dbReference>
<protein>
    <submittedName>
        <fullName evidence="1">Methanogenesis-associated radical SAM protein</fullName>
    </submittedName>
</protein>
<dbReference type="InterPro" id="IPR017672">
    <property type="entry name" value="MA_4551-like"/>
</dbReference>
<dbReference type="EMBL" id="LMVN01000029">
    <property type="protein sequence ID" value="PAV06563.1"/>
    <property type="molecule type" value="Genomic_DNA"/>
</dbReference>
<accession>A0A2A2HBE7</accession>
<comment type="caution">
    <text evidence="1">The sequence shown here is derived from an EMBL/GenBank/DDBJ whole genome shotgun (WGS) entry which is preliminary data.</text>
</comment>
<dbReference type="InterPro" id="IPR007197">
    <property type="entry name" value="rSAM"/>
</dbReference>